<keyword evidence="4" id="KW-0949">S-adenosyl-L-methionine</keyword>
<dbReference type="Pfam" id="PF07669">
    <property type="entry name" value="Eco57I"/>
    <property type="match status" value="1"/>
</dbReference>
<evidence type="ECO:0000259" key="6">
    <source>
        <dbReference type="Pfam" id="PF07669"/>
    </source>
</evidence>
<comment type="caution">
    <text evidence="7">The sequence shown here is derived from an EMBL/GenBank/DDBJ whole genome shotgun (WGS) entry which is preliminary data.</text>
</comment>
<comment type="catalytic activity">
    <reaction evidence="5">
        <text>a 2'-deoxyadenosine in DNA + S-adenosyl-L-methionine = an N(6)-methyl-2'-deoxyadenosine in DNA + S-adenosyl-L-homocysteine + H(+)</text>
        <dbReference type="Rhea" id="RHEA:15197"/>
        <dbReference type="Rhea" id="RHEA-COMP:12418"/>
        <dbReference type="Rhea" id="RHEA-COMP:12419"/>
        <dbReference type="ChEBI" id="CHEBI:15378"/>
        <dbReference type="ChEBI" id="CHEBI:57856"/>
        <dbReference type="ChEBI" id="CHEBI:59789"/>
        <dbReference type="ChEBI" id="CHEBI:90615"/>
        <dbReference type="ChEBI" id="CHEBI:90616"/>
        <dbReference type="EC" id="2.1.1.72"/>
    </reaction>
</comment>
<dbReference type="InterPro" id="IPR029063">
    <property type="entry name" value="SAM-dependent_MTases_sf"/>
</dbReference>
<organism evidence="7 8">
    <name type="scientific">Terracoccus luteus</name>
    <dbReference type="NCBI Taxonomy" id="53356"/>
    <lineage>
        <taxon>Bacteria</taxon>
        <taxon>Bacillati</taxon>
        <taxon>Actinomycetota</taxon>
        <taxon>Actinomycetes</taxon>
        <taxon>Micrococcales</taxon>
        <taxon>Intrasporangiaceae</taxon>
        <taxon>Terracoccus</taxon>
    </lineage>
</organism>
<dbReference type="RefSeq" id="WP_184509880.1">
    <property type="nucleotide sequence ID" value="NZ_JACHVT010000004.1"/>
</dbReference>
<reference evidence="7 8" key="1">
    <citation type="submission" date="2020-08" db="EMBL/GenBank/DDBJ databases">
        <title>Genomic Encyclopedia of Type Strains, Phase IV (KMG-V): Genome sequencing to study the core and pangenomes of soil and plant-associated prokaryotes.</title>
        <authorList>
            <person name="Whitman W."/>
        </authorList>
    </citation>
    <scope>NUCLEOTIDE SEQUENCE [LARGE SCALE GENOMIC DNA]</scope>
    <source>
        <strain evidence="7 8">B3ACCR2</strain>
    </source>
</reference>
<dbReference type="GO" id="GO:0006304">
    <property type="term" value="P:DNA modification"/>
    <property type="evidence" value="ECO:0007669"/>
    <property type="project" value="InterPro"/>
</dbReference>
<evidence type="ECO:0000313" key="8">
    <source>
        <dbReference type="Proteomes" id="UP000590811"/>
    </source>
</evidence>
<evidence type="ECO:0000256" key="2">
    <source>
        <dbReference type="ARBA" id="ARBA00022603"/>
    </source>
</evidence>
<gene>
    <name evidence="7" type="ORF">FHW14_001825</name>
</gene>
<keyword evidence="2" id="KW-0489">Methyltransferase</keyword>
<evidence type="ECO:0000256" key="1">
    <source>
        <dbReference type="ARBA" id="ARBA00011900"/>
    </source>
</evidence>
<dbReference type="Gene3D" id="3.40.50.150">
    <property type="entry name" value="Vaccinia Virus protein VP39"/>
    <property type="match status" value="1"/>
</dbReference>
<evidence type="ECO:0000256" key="5">
    <source>
        <dbReference type="ARBA" id="ARBA00047942"/>
    </source>
</evidence>
<evidence type="ECO:0000313" key="7">
    <source>
        <dbReference type="EMBL" id="MBB2986660.1"/>
    </source>
</evidence>
<accession>A0A839PR48</accession>
<keyword evidence="3" id="KW-0808">Transferase</keyword>
<dbReference type="InterPro" id="IPR011639">
    <property type="entry name" value="MethylTrfase_TaqI-like_dom"/>
</dbReference>
<dbReference type="GO" id="GO:0032259">
    <property type="term" value="P:methylation"/>
    <property type="evidence" value="ECO:0007669"/>
    <property type="project" value="UniProtKB-KW"/>
</dbReference>
<dbReference type="PRINTS" id="PR00507">
    <property type="entry name" value="N12N6MTFRASE"/>
</dbReference>
<proteinExistence type="predicted"/>
<name>A0A839PR48_9MICO</name>
<evidence type="ECO:0000256" key="3">
    <source>
        <dbReference type="ARBA" id="ARBA00022679"/>
    </source>
</evidence>
<dbReference type="Proteomes" id="UP000590811">
    <property type="component" value="Unassembled WGS sequence"/>
</dbReference>
<dbReference type="EC" id="2.1.1.72" evidence="1"/>
<protein>
    <recommendedName>
        <fullName evidence="1">site-specific DNA-methyltransferase (adenine-specific)</fullName>
        <ecNumber evidence="1">2.1.1.72</ecNumber>
    </recommendedName>
</protein>
<feature type="domain" description="Type II methyltransferase M.TaqI-like" evidence="6">
    <location>
        <begin position="665"/>
        <end position="851"/>
    </location>
</feature>
<dbReference type="GO" id="GO:0009007">
    <property type="term" value="F:site-specific DNA-methyltransferase (adenine-specific) activity"/>
    <property type="evidence" value="ECO:0007669"/>
    <property type="project" value="UniProtKB-EC"/>
</dbReference>
<evidence type="ECO:0000256" key="4">
    <source>
        <dbReference type="ARBA" id="ARBA00022691"/>
    </source>
</evidence>
<dbReference type="PANTHER" id="PTHR33841:SF1">
    <property type="entry name" value="DNA METHYLTRANSFERASE A"/>
    <property type="match status" value="1"/>
</dbReference>
<sequence>MRLTADKVVTWTDGSSPTGVKPEKVYLGPDPFGLGGFQVAVAIASIPPSRQVLRDLFTARKGKTQIHVVVAVIHDGTAHLFGPDPQAQPIELPKDLAERQLQSVLSEPDVLAASERFAGFRKANDSTGVAGFMNSGLFASHHITSNVPQRSDWDALGNQAAPLLSKRGKQLVEALGFGTQPGPNGTMLLSMGGHPPRAVAVLLDDSEQFDAKTQRFQLSPVAFGLAVASRQEVPWLVVLRKDQIRLYPGRDGVGVGSKGQAETFFEVDLSTIDSEYAALLPLIFSANALAADGTAGDLLRDSARYATELGARLRERIYDEIVPPVAVEVAQRLAKHAAVSLDADGLSLAYRVTLRILFRLLFQAYAEDRGLLPSGRNEGFDANSLKTNARRLLDSESDKFGDSSTIWFDLVQVWNAIDQGNPQWQIPSYNGGLFSTDPGRSPEGALIKKIELPDNVLGPALKSLLIDVTGDGVLGPVDFRSLSVREFGTIYEGLLESSLSLAEEDLTVDSDGAWVLARHGDEVWAPSGSVYFHTASGERKATGSYFTPKVVVDHLIERSIVPALNVHLNKIAGYVTAGDAVAASRDFFDFRVADLAMGSGHFLVAAVDKIEALMRTFLTEHTVPGVTEELLRLAGVAKDALGTDDVAKSEVDEVGLLRRQVARRCIYGLDINPMAVELARLALWIHTFVPGLPMSNLDHGLVNADSLTGIGTIDEALDALQPGRKPGEMGLFDEILIDQLASAKTLLVDVANASEANKAEVEEGARMLTHAREAADTARRIFDAAIASRLGRIDPSQILDESSLHRTINRAEVAEVAVQLQPAHMPFLFPEVFLRQSAGFDVLIGNPPWEEIIVDTDEWWGIRIPGLRGLKQKEKATVLAAFRAARPRLEAAFVAEQDRVREVRRALMSGPFPGLGSGNADFYQAFAWRNWQLANSAGRVALVLPRNALAGAALKVWRKTVLSKGEFSSVCQLMNTRRWVFSNVHAQYSFWLTVASKSPGDRLVTWSGPFSSEREFLAGRNRTTSVPSEEFIGWGEGAAFPSLPDTESVEIMRAMKLRGRFDDVRPGWEFRPVQGDLNATTDKQLLEFDVAEPRDRIPVVTGGSFNIWEPDAAPPYAYASSDHLRPHLLGKLSKALKNGRSAYCGLTFSVGELPLDRARIAIRDITNQENQRTTIACLLPPGTAAVNAAPVLVGRQGGSQEEAFLLGVLCSIPFDWSSRRWVERHLNFWILNPLPVPAYVPESRWGRRVTEIAGRLAAVDDRYSEWAADVGVPVGSVKAPADKDELIAELDALVSLLYGLTEDQVEHVFATFHRGWSYEARLDAVLTHYRTWKSKA</sequence>
<dbReference type="EMBL" id="JACHVT010000004">
    <property type="protein sequence ID" value="MBB2986660.1"/>
    <property type="molecule type" value="Genomic_DNA"/>
</dbReference>
<dbReference type="PANTHER" id="PTHR33841">
    <property type="entry name" value="DNA METHYLTRANSFERASE YEEA-RELATED"/>
    <property type="match status" value="1"/>
</dbReference>
<dbReference type="SUPFAM" id="SSF53335">
    <property type="entry name" value="S-adenosyl-L-methionine-dependent methyltransferases"/>
    <property type="match status" value="1"/>
</dbReference>
<dbReference type="InterPro" id="IPR050953">
    <property type="entry name" value="N4_N6_ade-DNA_methylase"/>
</dbReference>